<accession>A0A1I7IG51</accession>
<dbReference type="AlphaFoldDB" id="A0A1I7IG51"/>
<dbReference type="STRING" id="1224947.SAMN05216480_11613"/>
<gene>
    <name evidence="1" type="ORF">SAMN05216480_11613</name>
</gene>
<dbReference type="EMBL" id="FPBK01000016">
    <property type="protein sequence ID" value="SFU71911.1"/>
    <property type="molecule type" value="Genomic_DNA"/>
</dbReference>
<dbReference type="Proteomes" id="UP000199138">
    <property type="component" value="Unassembled WGS sequence"/>
</dbReference>
<dbReference type="OrthoDB" id="1202013at2"/>
<dbReference type="RefSeq" id="WP_093026198.1">
    <property type="nucleotide sequence ID" value="NZ_FPBK01000016.1"/>
</dbReference>
<organism evidence="1 2">
    <name type="scientific">Pustulibacterium marinum</name>
    <dbReference type="NCBI Taxonomy" id="1224947"/>
    <lineage>
        <taxon>Bacteria</taxon>
        <taxon>Pseudomonadati</taxon>
        <taxon>Bacteroidota</taxon>
        <taxon>Flavobacteriia</taxon>
        <taxon>Flavobacteriales</taxon>
        <taxon>Flavobacteriaceae</taxon>
        <taxon>Pustulibacterium</taxon>
    </lineage>
</organism>
<protein>
    <recommendedName>
        <fullName evidence="3">DNA topoisomerase IV</fullName>
    </recommendedName>
</protein>
<keyword evidence="2" id="KW-1185">Reference proteome</keyword>
<evidence type="ECO:0000313" key="1">
    <source>
        <dbReference type="EMBL" id="SFU71911.1"/>
    </source>
</evidence>
<evidence type="ECO:0000313" key="2">
    <source>
        <dbReference type="Proteomes" id="UP000199138"/>
    </source>
</evidence>
<name>A0A1I7IG51_9FLAO</name>
<evidence type="ECO:0008006" key="3">
    <source>
        <dbReference type="Google" id="ProtNLM"/>
    </source>
</evidence>
<proteinExistence type="predicted"/>
<reference evidence="1 2" key="1">
    <citation type="submission" date="2016-10" db="EMBL/GenBank/DDBJ databases">
        <authorList>
            <person name="de Groot N.N."/>
        </authorList>
    </citation>
    <scope>NUCLEOTIDE SEQUENCE [LARGE SCALE GENOMIC DNA]</scope>
    <source>
        <strain evidence="1 2">CGMCC 1.12333</strain>
    </source>
</reference>
<sequence>MKYFTLVLLLLCCISCFQPDRNCTDFKTGTFTYEVSLNDETIKGSFTRTEDLQIENYGEGKIDSSRINWVNDCEFIAKKIHPQTMNEKKPLLFKILYTEGDSYTFEYSYVDDMTNKHQGKVYKK</sequence>